<dbReference type="Pfam" id="PF04007">
    <property type="entry name" value="DUF354"/>
    <property type="match status" value="1"/>
</dbReference>
<dbReference type="PIRSF" id="PIRSF005357">
    <property type="entry name" value="UCP005357"/>
    <property type="match status" value="1"/>
</dbReference>
<gene>
    <name evidence="1" type="ordered locus">Pisl_0372</name>
</gene>
<dbReference type="RefSeq" id="WP_011762127.1">
    <property type="nucleotide sequence ID" value="NC_008701.1"/>
</dbReference>
<organism evidence="1 2">
    <name type="scientific">Pyrobaculum islandicum (strain DSM 4184 / JCM 9189 / GEO3)</name>
    <dbReference type="NCBI Taxonomy" id="384616"/>
    <lineage>
        <taxon>Archaea</taxon>
        <taxon>Thermoproteota</taxon>
        <taxon>Thermoprotei</taxon>
        <taxon>Thermoproteales</taxon>
        <taxon>Thermoproteaceae</taxon>
        <taxon>Pyrobaculum</taxon>
    </lineage>
</organism>
<dbReference type="PANTHER" id="PTHR39662">
    <property type="entry name" value="DUF354 DOMAIN-CONTAINING PROTEIN-RELATED"/>
    <property type="match status" value="1"/>
</dbReference>
<dbReference type="PANTHER" id="PTHR39662:SF2">
    <property type="entry name" value="DUF354 DOMAIN-CONTAINING PROTEIN"/>
    <property type="match status" value="1"/>
</dbReference>
<name>A1RRG8_PYRIL</name>
<dbReference type="eggNOG" id="arCOG01395">
    <property type="taxonomic scope" value="Archaea"/>
</dbReference>
<dbReference type="KEGG" id="pis:Pisl_0372"/>
<dbReference type="GeneID" id="4616836"/>
<dbReference type="EMBL" id="CP000504">
    <property type="protein sequence ID" value="ABL87550.1"/>
    <property type="molecule type" value="Genomic_DNA"/>
</dbReference>
<dbReference type="HOGENOM" id="CLU_067068_1_0_2"/>
<accession>A1RRG8</accession>
<keyword evidence="2" id="KW-1185">Reference proteome</keyword>
<evidence type="ECO:0008006" key="3">
    <source>
        <dbReference type="Google" id="ProtNLM"/>
    </source>
</evidence>
<protein>
    <recommendedName>
        <fullName evidence="3">DUF354 domain-containing protein</fullName>
    </recommendedName>
</protein>
<dbReference type="STRING" id="384616.Pisl_0372"/>
<dbReference type="InterPro" id="IPR007152">
    <property type="entry name" value="DUF354"/>
</dbReference>
<evidence type="ECO:0000313" key="1">
    <source>
        <dbReference type="EMBL" id="ABL87550.1"/>
    </source>
</evidence>
<dbReference type="OrthoDB" id="185087at2157"/>
<sequence length="333" mass="37911">MIKLIFDALTPKQARIAAVLYQEGSRRGINVVITCRNYFHLADILRIYGVPYVCIGRYGVTPYEKLVYGLERQRELVEYVKDVDGMLSFPSPDLARVVFGLGKPVIVMNDTPHASHVNRLVIPLSEVLIAPAAIPQEIWKSYCPRRVVTFDGVFEYMWISKFAPNEEVIKRLGLRRGEYVVFRPEEEHASYYLWNTATIRMRLVEEFRKRGYVIVNVPRYSDQIINGVFNLTEAVDHLQLAYFSAGVVTGGATMATEAALLGVPALSYFPGDYYLDRYIRDRGAPLFRCRDLESCLVAVEEMLKIGRTSPPKFEDPTPLILETATEVVSLREN</sequence>
<dbReference type="AlphaFoldDB" id="A1RRG8"/>
<dbReference type="Proteomes" id="UP000002595">
    <property type="component" value="Chromosome"/>
</dbReference>
<reference evidence="1" key="1">
    <citation type="submission" date="2006-12" db="EMBL/GenBank/DDBJ databases">
        <title>Complete sequence of Pyrobaculum islandicum DSM 4184.</title>
        <authorList>
            <person name="Copeland A."/>
            <person name="Lucas S."/>
            <person name="Lapidus A."/>
            <person name="Barry K."/>
            <person name="Detter J.C."/>
            <person name="Glavina del Rio T."/>
            <person name="Dalin E."/>
            <person name="Tice H."/>
            <person name="Pitluck S."/>
            <person name="Meincke L."/>
            <person name="Brettin T."/>
            <person name="Bruce D."/>
            <person name="Han C."/>
            <person name="Tapia R."/>
            <person name="Gilna P."/>
            <person name="Schmutz J."/>
            <person name="Larimer F."/>
            <person name="Land M."/>
            <person name="Hauser L."/>
            <person name="Kyrpides N."/>
            <person name="Mikhailova N."/>
            <person name="Cozen A.E."/>
            <person name="Fitz-Gibbon S.T."/>
            <person name="House C.H."/>
            <person name="Saltikov C."/>
            <person name="Lowe T."/>
            <person name="Richardson P."/>
        </authorList>
    </citation>
    <scope>NUCLEOTIDE SEQUENCE [LARGE SCALE GENOMIC DNA]</scope>
    <source>
        <strain evidence="1">DSM 4184</strain>
    </source>
</reference>
<proteinExistence type="predicted"/>
<dbReference type="SUPFAM" id="SSF53756">
    <property type="entry name" value="UDP-Glycosyltransferase/glycogen phosphorylase"/>
    <property type="match status" value="1"/>
</dbReference>
<evidence type="ECO:0000313" key="2">
    <source>
        <dbReference type="Proteomes" id="UP000002595"/>
    </source>
</evidence>